<dbReference type="Proteomes" id="UP000326458">
    <property type="component" value="Unassembled WGS sequence"/>
</dbReference>
<evidence type="ECO:0000256" key="2">
    <source>
        <dbReference type="ARBA" id="ARBA00023157"/>
    </source>
</evidence>
<sequence>WKRICLQCRWTQVQSLGTLLTFSTCAASLELPSCVSLDPLTEGADAHLPVPRSLDGGLPGPGHTGRETLDTQGSLIIRNVTTLDAGSYTVVMETSGGRRSAPEQIQVKATYDGVQLVTFPGNKHGVLRSDLNYSVALQWVVLITPEPVLQWTFNGRPRGTGERLMVHRLSMKDLGTYLCLAENSQGVPASDVEPTEPAPISQNPPLSLSGGSAIALIVAASVVGLVLVGSVLLTFIQKLRCFSGTLLLF</sequence>
<dbReference type="Gene3D" id="2.60.40.10">
    <property type="entry name" value="Immunoglobulins"/>
    <property type="match status" value="2"/>
</dbReference>
<name>A0A5N3VEM3_MUNMU</name>
<keyword evidence="3" id="KW-0325">Glycoprotein</keyword>
<keyword evidence="9" id="KW-1185">Reference proteome</keyword>
<evidence type="ECO:0000256" key="5">
    <source>
        <dbReference type="SAM" id="Phobius"/>
    </source>
</evidence>
<evidence type="ECO:0000313" key="8">
    <source>
        <dbReference type="EMBL" id="KAB0347534.1"/>
    </source>
</evidence>
<feature type="non-terminal residue" evidence="8">
    <location>
        <position position="1"/>
    </location>
</feature>
<feature type="transmembrane region" description="Helical" evidence="5">
    <location>
        <begin position="213"/>
        <end position="236"/>
    </location>
</feature>
<feature type="chain" id="PRO_5024433091" description="Ig-like domain-containing protein" evidence="6">
    <location>
        <begin position="29"/>
        <end position="249"/>
    </location>
</feature>
<reference evidence="8 9" key="1">
    <citation type="submission" date="2019-06" db="EMBL/GenBank/DDBJ databases">
        <title>Discovery of a novel chromosome fission-fusion reversal in muntjac.</title>
        <authorList>
            <person name="Mudd A.B."/>
            <person name="Bredeson J.V."/>
            <person name="Baum R."/>
            <person name="Hockemeyer D."/>
            <person name="Rokhsar D.S."/>
        </authorList>
    </citation>
    <scope>NUCLEOTIDE SEQUENCE [LARGE SCALE GENOMIC DNA]</scope>
    <source>
        <strain evidence="8">UTSW_UCB_Mm</strain>
        <tissue evidence="8">Fibroblast cell line</tissue>
    </source>
</reference>
<keyword evidence="1 6" id="KW-0732">Signal</keyword>
<dbReference type="InterPro" id="IPR013783">
    <property type="entry name" value="Ig-like_fold"/>
</dbReference>
<accession>A0A5N3VEM3</accession>
<comment type="caution">
    <text evidence="8">The sequence shown here is derived from an EMBL/GenBank/DDBJ whole genome shotgun (WGS) entry which is preliminary data.</text>
</comment>
<keyword evidence="5" id="KW-0812">Transmembrane</keyword>
<evidence type="ECO:0000256" key="3">
    <source>
        <dbReference type="ARBA" id="ARBA00023180"/>
    </source>
</evidence>
<evidence type="ECO:0000256" key="6">
    <source>
        <dbReference type="SAM" id="SignalP"/>
    </source>
</evidence>
<proteinExistence type="predicted"/>
<dbReference type="InterPro" id="IPR052598">
    <property type="entry name" value="IgSF_CEA-related"/>
</dbReference>
<dbReference type="InterPro" id="IPR036179">
    <property type="entry name" value="Ig-like_dom_sf"/>
</dbReference>
<feature type="domain" description="Ig-like" evidence="7">
    <location>
        <begin position="102"/>
        <end position="201"/>
    </location>
</feature>
<dbReference type="PANTHER" id="PTHR44337">
    <property type="entry name" value="CARCINOEMBRYONIC ANTIGEN-RELATED CELL ADHESION MOLECULE 8"/>
    <property type="match status" value="1"/>
</dbReference>
<protein>
    <recommendedName>
        <fullName evidence="7">Ig-like domain-containing protein</fullName>
    </recommendedName>
</protein>
<feature type="signal peptide" evidence="6">
    <location>
        <begin position="1"/>
        <end position="28"/>
    </location>
</feature>
<dbReference type="AlphaFoldDB" id="A0A5N3VEM3"/>
<dbReference type="PROSITE" id="PS50835">
    <property type="entry name" value="IG_LIKE"/>
    <property type="match status" value="1"/>
</dbReference>
<keyword evidence="5" id="KW-1133">Transmembrane helix</keyword>
<evidence type="ECO:0000313" key="9">
    <source>
        <dbReference type="Proteomes" id="UP000326458"/>
    </source>
</evidence>
<evidence type="ECO:0000256" key="1">
    <source>
        <dbReference type="ARBA" id="ARBA00022729"/>
    </source>
</evidence>
<dbReference type="InterPro" id="IPR007110">
    <property type="entry name" value="Ig-like_dom"/>
</dbReference>
<evidence type="ECO:0000259" key="7">
    <source>
        <dbReference type="PROSITE" id="PS50835"/>
    </source>
</evidence>
<dbReference type="SUPFAM" id="SSF48726">
    <property type="entry name" value="Immunoglobulin"/>
    <property type="match status" value="2"/>
</dbReference>
<keyword evidence="2" id="KW-1015">Disulfide bond</keyword>
<organism evidence="8 9">
    <name type="scientific">Muntiacus muntjak</name>
    <name type="common">Barking deer</name>
    <name type="synonym">Indian muntjac</name>
    <dbReference type="NCBI Taxonomy" id="9888"/>
    <lineage>
        <taxon>Eukaryota</taxon>
        <taxon>Metazoa</taxon>
        <taxon>Chordata</taxon>
        <taxon>Craniata</taxon>
        <taxon>Vertebrata</taxon>
        <taxon>Euteleostomi</taxon>
        <taxon>Mammalia</taxon>
        <taxon>Eutheria</taxon>
        <taxon>Laurasiatheria</taxon>
        <taxon>Artiodactyla</taxon>
        <taxon>Ruminantia</taxon>
        <taxon>Pecora</taxon>
        <taxon>Cervidae</taxon>
        <taxon>Muntiacinae</taxon>
        <taxon>Muntiacus</taxon>
    </lineage>
</organism>
<gene>
    <name evidence="8" type="ORF">FD754_012391</name>
</gene>
<keyword evidence="5" id="KW-0472">Membrane</keyword>
<evidence type="ECO:0000256" key="4">
    <source>
        <dbReference type="ARBA" id="ARBA00023319"/>
    </source>
</evidence>
<dbReference type="PANTHER" id="PTHR44337:SF13">
    <property type="entry name" value="IMMUNOGLOBULIN SUPERFAMILY MEMBER 23"/>
    <property type="match status" value="1"/>
</dbReference>
<keyword evidence="4" id="KW-0393">Immunoglobulin domain</keyword>
<dbReference type="EMBL" id="VCEA01000002">
    <property type="protein sequence ID" value="KAB0347534.1"/>
    <property type="molecule type" value="Genomic_DNA"/>
</dbReference>